<dbReference type="Proteomes" id="UP000425916">
    <property type="component" value="Chromosome"/>
</dbReference>
<dbReference type="InterPro" id="IPR006949">
    <property type="entry name" value="Barrel_Baseplate_J-like"/>
</dbReference>
<dbReference type="Pfam" id="PF04865">
    <property type="entry name" value="Baseplate_J"/>
    <property type="match status" value="1"/>
</dbReference>
<proteinExistence type="predicted"/>
<dbReference type="Pfam" id="PF26078">
    <property type="entry name" value="Baseplate_J_M"/>
    <property type="match status" value="1"/>
</dbReference>
<protein>
    <submittedName>
        <fullName evidence="3">Baseplate J-like protein</fullName>
    </submittedName>
</protein>
<dbReference type="InterPro" id="IPR052399">
    <property type="entry name" value="Phage_Baseplate_Assmbl_Protein"/>
</dbReference>
<reference evidence="3 4" key="1">
    <citation type="submission" date="2019-11" db="EMBL/GenBank/DDBJ databases">
        <title>Genome sequence of Moorella glycerini DSM11254.</title>
        <authorList>
            <person name="Poehlein A."/>
            <person name="Boeer T."/>
            <person name="Daniel R."/>
        </authorList>
    </citation>
    <scope>NUCLEOTIDE SEQUENCE [LARGE SCALE GENOMIC DNA]</scope>
    <source>
        <strain evidence="3 4">DSM 11254</strain>
    </source>
</reference>
<dbReference type="PANTHER" id="PTHR37829:SF3">
    <property type="entry name" value="PROTEIN JAYE-RELATED"/>
    <property type="match status" value="1"/>
</dbReference>
<organism evidence="3 4">
    <name type="scientific">Neomoorella glycerini</name>
    <dbReference type="NCBI Taxonomy" id="55779"/>
    <lineage>
        <taxon>Bacteria</taxon>
        <taxon>Bacillati</taxon>
        <taxon>Bacillota</taxon>
        <taxon>Clostridia</taxon>
        <taxon>Neomoorellales</taxon>
        <taxon>Neomoorellaceae</taxon>
        <taxon>Neomoorella</taxon>
    </lineage>
</organism>
<sequence length="381" mass="41687">MKPEDLLELKTFEELMDEAVQELQSRQFKIKNFRPGRIFYTLLELAMLAVASLFKLLPKVLDQLFLSTAKGAWLDIVAQDRAGVFRKQPQKTQGVIRAGRNNPAAKAVLPVGAVVTTEEDADGNVLRYLVTKRTVLDAGVAEATVPVEAELGGARYNVGPGRITRLATFQAGIDYVTNDADWITLEGTDLEDDESLRRRAMNKRTGISYGGNQAMYQSMAEEITGVARARVNTKQPRGEGTIDVVIIGTEGVPTQAVIDKVKEKLDNDGSAIADIAVYPAEELVVDITATLYIDPVYGDPAVIDPKARSLLADMFKVTPVEGVQQINIDYGLDRSLIVANLRAIERVFSVELLQPAEDIKTTFKQILVLGQVNLTILGADV</sequence>
<dbReference type="RefSeq" id="WP_156272372.1">
    <property type="nucleotide sequence ID" value="NZ_CP046244.1"/>
</dbReference>
<dbReference type="AlphaFoldDB" id="A0A6I5ZPJ9"/>
<dbReference type="InterPro" id="IPR058531">
    <property type="entry name" value="Baseplate_J_M"/>
</dbReference>
<dbReference type="PANTHER" id="PTHR37829">
    <property type="entry name" value="PHAGE-LIKE ELEMENT PBSX PROTEIN XKDT"/>
    <property type="match status" value="1"/>
</dbReference>
<evidence type="ECO:0000313" key="3">
    <source>
        <dbReference type="EMBL" id="QGP91716.1"/>
    </source>
</evidence>
<dbReference type="OrthoDB" id="66218at2"/>
<keyword evidence="4" id="KW-1185">Reference proteome</keyword>
<feature type="domain" description="Baseplate protein J-like barrel" evidence="1">
    <location>
        <begin position="105"/>
        <end position="183"/>
    </location>
</feature>
<evidence type="ECO:0000259" key="2">
    <source>
        <dbReference type="Pfam" id="PF26078"/>
    </source>
</evidence>
<name>A0A6I5ZPJ9_9FIRM</name>
<accession>A0A6I5ZPJ9</accession>
<gene>
    <name evidence="3" type="ORF">MGLY_10580</name>
</gene>
<dbReference type="EMBL" id="CP046244">
    <property type="protein sequence ID" value="QGP91716.1"/>
    <property type="molecule type" value="Genomic_DNA"/>
</dbReference>
<evidence type="ECO:0000259" key="1">
    <source>
        <dbReference type="Pfam" id="PF04865"/>
    </source>
</evidence>
<feature type="domain" description="Baseplate J-like central" evidence="2">
    <location>
        <begin position="208"/>
        <end position="268"/>
    </location>
</feature>
<evidence type="ECO:0000313" key="4">
    <source>
        <dbReference type="Proteomes" id="UP000425916"/>
    </source>
</evidence>